<evidence type="ECO:0000313" key="12">
    <source>
        <dbReference type="EMBL" id="KAK8952934.1"/>
    </source>
</evidence>
<keyword evidence="4" id="KW-0238">DNA-binding</keyword>
<evidence type="ECO:0000313" key="13">
    <source>
        <dbReference type="Proteomes" id="UP001412067"/>
    </source>
</evidence>
<evidence type="ECO:0000256" key="5">
    <source>
        <dbReference type="ARBA" id="ARBA00023159"/>
    </source>
</evidence>
<dbReference type="InterPro" id="IPR045279">
    <property type="entry name" value="ARR-like"/>
</dbReference>
<dbReference type="Proteomes" id="UP001412067">
    <property type="component" value="Unassembled WGS sequence"/>
</dbReference>
<feature type="modified residue" description="4-aspartylphosphate" evidence="8">
    <location>
        <position position="35"/>
    </location>
</feature>
<dbReference type="PROSITE" id="PS50110">
    <property type="entry name" value="RESPONSE_REGULATORY"/>
    <property type="match status" value="1"/>
</dbReference>
<feature type="domain" description="HTH myb-type" evidence="11">
    <location>
        <begin position="155"/>
        <end position="214"/>
    </location>
</feature>
<evidence type="ECO:0000256" key="2">
    <source>
        <dbReference type="ARBA" id="ARBA00023012"/>
    </source>
</evidence>
<evidence type="ECO:0000256" key="4">
    <source>
        <dbReference type="ARBA" id="ARBA00023125"/>
    </source>
</evidence>
<feature type="region of interest" description="Disordered" evidence="9">
    <location>
        <begin position="107"/>
        <end position="159"/>
    </location>
</feature>
<dbReference type="SMART" id="SM00448">
    <property type="entry name" value="REC"/>
    <property type="match status" value="1"/>
</dbReference>
<evidence type="ECO:0000259" key="10">
    <source>
        <dbReference type="PROSITE" id="PS50110"/>
    </source>
</evidence>
<dbReference type="SUPFAM" id="SSF46689">
    <property type="entry name" value="Homeodomain-like"/>
    <property type="match status" value="1"/>
</dbReference>
<organism evidence="12 13">
    <name type="scientific">Platanthera guangdongensis</name>
    <dbReference type="NCBI Taxonomy" id="2320717"/>
    <lineage>
        <taxon>Eukaryota</taxon>
        <taxon>Viridiplantae</taxon>
        <taxon>Streptophyta</taxon>
        <taxon>Embryophyta</taxon>
        <taxon>Tracheophyta</taxon>
        <taxon>Spermatophyta</taxon>
        <taxon>Magnoliopsida</taxon>
        <taxon>Liliopsida</taxon>
        <taxon>Asparagales</taxon>
        <taxon>Orchidaceae</taxon>
        <taxon>Orchidoideae</taxon>
        <taxon>Orchideae</taxon>
        <taxon>Orchidinae</taxon>
        <taxon>Platanthera</taxon>
    </lineage>
</organism>
<dbReference type="PANTHER" id="PTHR43874">
    <property type="entry name" value="TWO-COMPONENT RESPONSE REGULATOR"/>
    <property type="match status" value="1"/>
</dbReference>
<proteinExistence type="predicted"/>
<name>A0ABR2LW27_9ASPA</name>
<dbReference type="InterPro" id="IPR001789">
    <property type="entry name" value="Sig_transdc_resp-reg_receiver"/>
</dbReference>
<keyword evidence="3" id="KW-0805">Transcription regulation</keyword>
<sequence length="403" mass="45140">MLLQCGYKVTLADHAIKALEILRANKDEYDIVITDVNMPDMDGFKLLEIIGLEMDLPVIMLSVDCGFESVMKGLEHGAVGHLSKPTRLEELKLIWMHVAKKSLCEKNDPKHSRCSLDHASKQEEVQNLRPSRKSKDRRNEKDEEEDSESEEDFSTQKRARVSWTKELHAKFIDAVKYLGIDRAVPKKILDIMQIPGLTRENVASHLQKYRKGLKKNAMGLSEQLFDEAGTTGRAGGSSMSMAMNRQLPTLCSFDRSTAYRNISLVSPYLHAHESRHSPAVGPSSTWFPPPLRPQINLSRQYTMNSHGSQLGTQQLGFGRNPHMMKMPNQLPGYQSHTPSTSRLNFNANPCSSDGNTGSDSVQPQGYMLDQQAQTNGLLDSNCSIEIDAILACEYIYLGANIYL</sequence>
<feature type="domain" description="Response regulatory" evidence="10">
    <location>
        <begin position="1"/>
        <end position="99"/>
    </location>
</feature>
<evidence type="ECO:0000256" key="3">
    <source>
        <dbReference type="ARBA" id="ARBA00023015"/>
    </source>
</evidence>
<feature type="compositionally biased region" description="Acidic residues" evidence="9">
    <location>
        <begin position="142"/>
        <end position="153"/>
    </location>
</feature>
<comment type="caution">
    <text evidence="12">The sequence shown here is derived from an EMBL/GenBank/DDBJ whole genome shotgun (WGS) entry which is preliminary data.</text>
</comment>
<dbReference type="Pfam" id="PF00072">
    <property type="entry name" value="Response_reg"/>
    <property type="match status" value="1"/>
</dbReference>
<evidence type="ECO:0000256" key="8">
    <source>
        <dbReference type="PROSITE-ProRule" id="PRU00169"/>
    </source>
</evidence>
<dbReference type="NCBIfam" id="TIGR01557">
    <property type="entry name" value="myb_SHAQKYF"/>
    <property type="match status" value="1"/>
</dbReference>
<dbReference type="InterPro" id="IPR001005">
    <property type="entry name" value="SANT/Myb"/>
</dbReference>
<dbReference type="PROSITE" id="PS51294">
    <property type="entry name" value="HTH_MYB"/>
    <property type="match status" value="1"/>
</dbReference>
<dbReference type="PANTHER" id="PTHR43874:SF19">
    <property type="entry name" value="RESPONSE REGULATOR 23-RELATED"/>
    <property type="match status" value="1"/>
</dbReference>
<keyword evidence="1 8" id="KW-0597">Phosphoprotein</keyword>
<dbReference type="InterPro" id="IPR017930">
    <property type="entry name" value="Myb_dom"/>
</dbReference>
<evidence type="ECO:0000256" key="6">
    <source>
        <dbReference type="ARBA" id="ARBA00023163"/>
    </source>
</evidence>
<dbReference type="EMBL" id="JBBWWR010000014">
    <property type="protein sequence ID" value="KAK8952934.1"/>
    <property type="molecule type" value="Genomic_DNA"/>
</dbReference>
<dbReference type="CDD" id="cd17584">
    <property type="entry name" value="REC_typeB_ARR-like"/>
    <property type="match status" value="1"/>
</dbReference>
<keyword evidence="13" id="KW-1185">Reference proteome</keyword>
<dbReference type="InterPro" id="IPR006447">
    <property type="entry name" value="Myb_dom_plants"/>
</dbReference>
<keyword evidence="5" id="KW-0010">Activator</keyword>
<keyword evidence="7" id="KW-0539">Nucleus</keyword>
<dbReference type="InterPro" id="IPR011006">
    <property type="entry name" value="CheY-like_superfamily"/>
</dbReference>
<dbReference type="Gene3D" id="1.10.10.60">
    <property type="entry name" value="Homeodomain-like"/>
    <property type="match status" value="1"/>
</dbReference>
<evidence type="ECO:0000256" key="9">
    <source>
        <dbReference type="SAM" id="MobiDB-lite"/>
    </source>
</evidence>
<keyword evidence="2" id="KW-0902">Two-component regulatory system</keyword>
<reference evidence="12 13" key="1">
    <citation type="journal article" date="2022" name="Nat. Plants">
        <title>Genomes of leafy and leafless Platanthera orchids illuminate the evolution of mycoheterotrophy.</title>
        <authorList>
            <person name="Li M.H."/>
            <person name="Liu K.W."/>
            <person name="Li Z."/>
            <person name="Lu H.C."/>
            <person name="Ye Q.L."/>
            <person name="Zhang D."/>
            <person name="Wang J.Y."/>
            <person name="Li Y.F."/>
            <person name="Zhong Z.M."/>
            <person name="Liu X."/>
            <person name="Yu X."/>
            <person name="Liu D.K."/>
            <person name="Tu X.D."/>
            <person name="Liu B."/>
            <person name="Hao Y."/>
            <person name="Liao X.Y."/>
            <person name="Jiang Y.T."/>
            <person name="Sun W.H."/>
            <person name="Chen J."/>
            <person name="Chen Y.Q."/>
            <person name="Ai Y."/>
            <person name="Zhai J.W."/>
            <person name="Wu S.S."/>
            <person name="Zhou Z."/>
            <person name="Hsiao Y.Y."/>
            <person name="Wu W.L."/>
            <person name="Chen Y.Y."/>
            <person name="Lin Y.F."/>
            <person name="Hsu J.L."/>
            <person name="Li C.Y."/>
            <person name="Wang Z.W."/>
            <person name="Zhao X."/>
            <person name="Zhong W.Y."/>
            <person name="Ma X.K."/>
            <person name="Ma L."/>
            <person name="Huang J."/>
            <person name="Chen G.Z."/>
            <person name="Huang M.Z."/>
            <person name="Huang L."/>
            <person name="Peng D.H."/>
            <person name="Luo Y.B."/>
            <person name="Zou S.Q."/>
            <person name="Chen S.P."/>
            <person name="Lan S."/>
            <person name="Tsai W.C."/>
            <person name="Van de Peer Y."/>
            <person name="Liu Z.J."/>
        </authorList>
    </citation>
    <scope>NUCLEOTIDE SEQUENCE [LARGE SCALE GENOMIC DNA]</scope>
    <source>
        <strain evidence="12">Lor288</strain>
    </source>
</reference>
<keyword evidence="6" id="KW-0804">Transcription</keyword>
<evidence type="ECO:0000256" key="1">
    <source>
        <dbReference type="ARBA" id="ARBA00022553"/>
    </source>
</evidence>
<dbReference type="Pfam" id="PF00249">
    <property type="entry name" value="Myb_DNA-binding"/>
    <property type="match status" value="1"/>
</dbReference>
<gene>
    <name evidence="12" type="primary">ARR10</name>
    <name evidence="12" type="ORF">KSP40_PGU021309</name>
</gene>
<protein>
    <submittedName>
        <fullName evidence="12">Two-component response regulator ARR10</fullName>
    </submittedName>
</protein>
<feature type="compositionally biased region" description="Basic and acidic residues" evidence="9">
    <location>
        <begin position="107"/>
        <end position="126"/>
    </location>
</feature>
<dbReference type="SUPFAM" id="SSF52172">
    <property type="entry name" value="CheY-like"/>
    <property type="match status" value="1"/>
</dbReference>
<dbReference type="InterPro" id="IPR009057">
    <property type="entry name" value="Homeodomain-like_sf"/>
</dbReference>
<accession>A0ABR2LW27</accession>
<evidence type="ECO:0000259" key="11">
    <source>
        <dbReference type="PROSITE" id="PS51294"/>
    </source>
</evidence>
<dbReference type="Gene3D" id="3.40.50.2300">
    <property type="match status" value="1"/>
</dbReference>
<evidence type="ECO:0000256" key="7">
    <source>
        <dbReference type="ARBA" id="ARBA00023242"/>
    </source>
</evidence>